<dbReference type="SUPFAM" id="SSF81901">
    <property type="entry name" value="HCP-like"/>
    <property type="match status" value="1"/>
</dbReference>
<evidence type="ECO:0000313" key="1">
    <source>
        <dbReference type="EMBL" id="GLQ07355.1"/>
    </source>
</evidence>
<dbReference type="Gene3D" id="1.25.40.10">
    <property type="entry name" value="Tetratricopeptide repeat domain"/>
    <property type="match status" value="1"/>
</dbReference>
<proteinExistence type="predicted"/>
<keyword evidence="2" id="KW-1185">Reference proteome</keyword>
<protein>
    <recommendedName>
        <fullName evidence="3">Sel1 repeat family protein</fullName>
    </recommendedName>
</protein>
<accession>A0ABQ5U6M8</accession>
<evidence type="ECO:0000313" key="2">
    <source>
        <dbReference type="Proteomes" id="UP001161409"/>
    </source>
</evidence>
<name>A0ABQ5U6M8_9PROT</name>
<reference evidence="1" key="1">
    <citation type="journal article" date="2014" name="Int. J. Syst. Evol. Microbiol.">
        <title>Complete genome of a new Firmicutes species belonging to the dominant human colonic microbiota ('Ruminococcus bicirculans') reveals two chromosomes and a selective capacity to utilize plant glucans.</title>
        <authorList>
            <consortium name="NISC Comparative Sequencing Program"/>
            <person name="Wegmann U."/>
            <person name="Louis P."/>
            <person name="Goesmann A."/>
            <person name="Henrissat B."/>
            <person name="Duncan S.H."/>
            <person name="Flint H.J."/>
        </authorList>
    </citation>
    <scope>NUCLEOTIDE SEQUENCE</scope>
    <source>
        <strain evidence="1">NBRC 103408</strain>
    </source>
</reference>
<dbReference type="RefSeq" id="WP_206374641.1">
    <property type="nucleotide sequence ID" value="NZ_BSNF01000008.1"/>
</dbReference>
<dbReference type="EMBL" id="BSNF01000008">
    <property type="protein sequence ID" value="GLQ07355.1"/>
    <property type="molecule type" value="Genomic_DNA"/>
</dbReference>
<reference evidence="1" key="2">
    <citation type="submission" date="2023-01" db="EMBL/GenBank/DDBJ databases">
        <title>Draft genome sequence of Sneathiella chinensis strain NBRC 103408.</title>
        <authorList>
            <person name="Sun Q."/>
            <person name="Mori K."/>
        </authorList>
    </citation>
    <scope>NUCLEOTIDE SEQUENCE</scope>
    <source>
        <strain evidence="1">NBRC 103408</strain>
    </source>
</reference>
<organism evidence="1 2">
    <name type="scientific">Sneathiella chinensis</name>
    <dbReference type="NCBI Taxonomy" id="349750"/>
    <lineage>
        <taxon>Bacteria</taxon>
        <taxon>Pseudomonadati</taxon>
        <taxon>Pseudomonadota</taxon>
        <taxon>Alphaproteobacteria</taxon>
        <taxon>Sneathiellales</taxon>
        <taxon>Sneathiellaceae</taxon>
        <taxon>Sneathiella</taxon>
    </lineage>
</organism>
<evidence type="ECO:0008006" key="3">
    <source>
        <dbReference type="Google" id="ProtNLM"/>
    </source>
</evidence>
<comment type="caution">
    <text evidence="1">The sequence shown here is derived from an EMBL/GenBank/DDBJ whole genome shotgun (WGS) entry which is preliminary data.</text>
</comment>
<sequence length="89" mass="10035">MAVLDKTFLDQKNDRAMLDDPMEQYRAGLRYATGNGVPLDLVAAHKWFNLAALNGVKEARENRAEISMDMSPEEISAAQKQAREWVLGR</sequence>
<dbReference type="SMART" id="SM00671">
    <property type="entry name" value="SEL1"/>
    <property type="match status" value="1"/>
</dbReference>
<dbReference type="InterPro" id="IPR006597">
    <property type="entry name" value="Sel1-like"/>
</dbReference>
<gene>
    <name evidence="1" type="ORF">GCM10007924_25760</name>
</gene>
<dbReference type="Proteomes" id="UP001161409">
    <property type="component" value="Unassembled WGS sequence"/>
</dbReference>
<dbReference type="InterPro" id="IPR011990">
    <property type="entry name" value="TPR-like_helical_dom_sf"/>
</dbReference>